<feature type="region of interest" description="Disordered" evidence="2">
    <location>
        <begin position="346"/>
        <end position="377"/>
    </location>
</feature>
<proteinExistence type="inferred from homology"/>
<dbReference type="CDD" id="cd02869">
    <property type="entry name" value="PseudoU_synth_RluA_like"/>
    <property type="match status" value="1"/>
</dbReference>
<dbReference type="PANTHER" id="PTHR21600:SF87">
    <property type="entry name" value="RNA PSEUDOURIDYLATE SYNTHASE DOMAIN-CONTAINING PROTEIN 1"/>
    <property type="match status" value="1"/>
</dbReference>
<evidence type="ECO:0000313" key="5">
    <source>
        <dbReference type="Proteomes" id="UP000694419"/>
    </source>
</evidence>
<feature type="domain" description="Pseudouridine synthase RsuA/RluA-like" evidence="3">
    <location>
        <begin position="107"/>
        <end position="271"/>
    </location>
</feature>
<evidence type="ECO:0000313" key="4">
    <source>
        <dbReference type="Ensembl" id="ENSCPGP00000001036.1"/>
    </source>
</evidence>
<evidence type="ECO:0000259" key="3">
    <source>
        <dbReference type="Pfam" id="PF00849"/>
    </source>
</evidence>
<dbReference type="Proteomes" id="UP000694419">
    <property type="component" value="Unplaced"/>
</dbReference>
<dbReference type="GO" id="GO:0009982">
    <property type="term" value="F:pseudouridine synthase activity"/>
    <property type="evidence" value="ECO:0007669"/>
    <property type="project" value="InterPro"/>
</dbReference>
<accession>A0A8C3J080</accession>
<evidence type="ECO:0000256" key="1">
    <source>
        <dbReference type="ARBA" id="ARBA00010876"/>
    </source>
</evidence>
<name>A0A8C3J080_9CHAR</name>
<organism evidence="4 5">
    <name type="scientific">Calidris pygmaea</name>
    <name type="common">Spoon-billed sandpiper</name>
    <dbReference type="NCBI Taxonomy" id="425635"/>
    <lineage>
        <taxon>Eukaryota</taxon>
        <taxon>Metazoa</taxon>
        <taxon>Chordata</taxon>
        <taxon>Craniata</taxon>
        <taxon>Vertebrata</taxon>
        <taxon>Euteleostomi</taxon>
        <taxon>Archelosauria</taxon>
        <taxon>Archosauria</taxon>
        <taxon>Dinosauria</taxon>
        <taxon>Saurischia</taxon>
        <taxon>Theropoda</taxon>
        <taxon>Coelurosauria</taxon>
        <taxon>Aves</taxon>
        <taxon>Neognathae</taxon>
        <taxon>Neoaves</taxon>
        <taxon>Charadriiformes</taxon>
        <taxon>Scolopacidae</taxon>
        <taxon>Calidris</taxon>
    </lineage>
</organism>
<protein>
    <submittedName>
        <fullName evidence="4">RNA pseudouridine synthase domain containing 1</fullName>
    </submittedName>
</protein>
<keyword evidence="5" id="KW-1185">Reference proteome</keyword>
<dbReference type="AlphaFoldDB" id="A0A8C3J080"/>
<sequence>MGSTAHRSRPRRASGRRRACLLIGRGAPAGSDGGVDWTRRDAGRGGGGADWTRRADPGPGAAAAAGYDVAALSPAPPGPARGQRCRALAMEPGTIDNLSILYQSSDFIVVNKHWDIRIDSKMWYETLTLQSQLKYRFPELADPDTYYGFRFCHQLDFSTSGALCVALNKAAAGSAYKCFKDRLVTKAYLALVRGHVSQSRMTIHYAIGKNTTEGMTHMMCIDGTEGCENPKPCQSELIVLEHGSYSGDPVTKVLLQPLTGRTHQLRVHCSAIGHPIVGDFTYSHKKDSSPYRMMLHAYYLRIPTGKELIEVCAPDPFVTAMDSNWVPHHVVHQLDETIQELKDKMTQKGEEEESQEAVLSGQGEEAQHEAKSLETEEQRAQCQQWLAEWALE</sequence>
<dbReference type="Gene3D" id="3.30.2350.10">
    <property type="entry name" value="Pseudouridine synthase"/>
    <property type="match status" value="1"/>
</dbReference>
<evidence type="ECO:0000256" key="2">
    <source>
        <dbReference type="SAM" id="MobiDB-lite"/>
    </source>
</evidence>
<dbReference type="InterPro" id="IPR050188">
    <property type="entry name" value="RluA_PseudoU_synthase"/>
</dbReference>
<dbReference type="GO" id="GO:0000455">
    <property type="term" value="P:enzyme-directed rRNA pseudouridine synthesis"/>
    <property type="evidence" value="ECO:0007669"/>
    <property type="project" value="TreeGrafter"/>
</dbReference>
<dbReference type="GO" id="GO:0003723">
    <property type="term" value="F:RNA binding"/>
    <property type="evidence" value="ECO:0007669"/>
    <property type="project" value="InterPro"/>
</dbReference>
<feature type="region of interest" description="Disordered" evidence="2">
    <location>
        <begin position="30"/>
        <end position="60"/>
    </location>
</feature>
<dbReference type="PANTHER" id="PTHR21600">
    <property type="entry name" value="MITOCHONDRIAL RNA PSEUDOURIDINE SYNTHASE"/>
    <property type="match status" value="1"/>
</dbReference>
<comment type="similarity">
    <text evidence="1">Belongs to the pseudouridine synthase RluA family.</text>
</comment>
<dbReference type="InterPro" id="IPR020103">
    <property type="entry name" value="PsdUridine_synth_cat_dom_sf"/>
</dbReference>
<dbReference type="InterPro" id="IPR006145">
    <property type="entry name" value="PsdUridine_synth_RsuA/RluA"/>
</dbReference>
<reference evidence="4" key="2">
    <citation type="submission" date="2025-09" db="UniProtKB">
        <authorList>
            <consortium name="Ensembl"/>
        </authorList>
    </citation>
    <scope>IDENTIFICATION</scope>
</reference>
<feature type="compositionally biased region" description="Basic and acidic residues" evidence="2">
    <location>
        <begin position="365"/>
        <end position="377"/>
    </location>
</feature>
<dbReference type="Ensembl" id="ENSCPGT00000001155.1">
    <property type="protein sequence ID" value="ENSCPGP00000001036.1"/>
    <property type="gene ID" value="ENSCPGG00000000819.1"/>
</dbReference>
<dbReference type="Pfam" id="PF00849">
    <property type="entry name" value="PseudoU_synth_2"/>
    <property type="match status" value="1"/>
</dbReference>
<dbReference type="SMR" id="A0A8C3J080"/>
<dbReference type="SUPFAM" id="SSF55120">
    <property type="entry name" value="Pseudouridine synthase"/>
    <property type="match status" value="1"/>
</dbReference>
<reference evidence="4" key="1">
    <citation type="submission" date="2025-08" db="UniProtKB">
        <authorList>
            <consortium name="Ensembl"/>
        </authorList>
    </citation>
    <scope>IDENTIFICATION</scope>
</reference>